<evidence type="ECO:0000313" key="2">
    <source>
        <dbReference type="EMBL" id="MBB4101472.1"/>
    </source>
</evidence>
<protein>
    <submittedName>
        <fullName evidence="2">Outer membrane protein assembly factor BamE (Lipoprotein component of BamABCDE complex)</fullName>
    </submittedName>
</protein>
<dbReference type="RefSeq" id="WP_221263027.1">
    <property type="nucleotide sequence ID" value="NZ_JACIEH010000007.1"/>
</dbReference>
<comment type="caution">
    <text evidence="2">The sequence shown here is derived from an EMBL/GenBank/DDBJ whole genome shotgun (WGS) entry which is preliminary data.</text>
</comment>
<feature type="chain" id="PRO_5031321779" evidence="1">
    <location>
        <begin position="22"/>
        <end position="144"/>
    </location>
</feature>
<dbReference type="EMBL" id="JACIEH010000007">
    <property type="protein sequence ID" value="MBB4101472.1"/>
    <property type="molecule type" value="Genomic_DNA"/>
</dbReference>
<dbReference type="Proteomes" id="UP000557392">
    <property type="component" value="Unassembled WGS sequence"/>
</dbReference>
<gene>
    <name evidence="2" type="ORF">GGR46_005066</name>
</gene>
<evidence type="ECO:0000256" key="1">
    <source>
        <dbReference type="SAM" id="SignalP"/>
    </source>
</evidence>
<evidence type="ECO:0000313" key="3">
    <source>
        <dbReference type="Proteomes" id="UP000557392"/>
    </source>
</evidence>
<keyword evidence="3" id="KW-1185">Reference proteome</keyword>
<organism evidence="2 3">
    <name type="scientific">Sphingomonas kyeonggiensis</name>
    <dbReference type="NCBI Taxonomy" id="1268553"/>
    <lineage>
        <taxon>Bacteria</taxon>
        <taxon>Pseudomonadati</taxon>
        <taxon>Pseudomonadota</taxon>
        <taxon>Alphaproteobacteria</taxon>
        <taxon>Sphingomonadales</taxon>
        <taxon>Sphingomonadaceae</taxon>
        <taxon>Sphingomonas</taxon>
    </lineage>
</organism>
<accession>A0A7W6JXR5</accession>
<keyword evidence="1" id="KW-0732">Signal</keyword>
<feature type="signal peptide" evidence="1">
    <location>
        <begin position="1"/>
        <end position="21"/>
    </location>
</feature>
<reference evidence="2 3" key="1">
    <citation type="submission" date="2020-08" db="EMBL/GenBank/DDBJ databases">
        <title>Genomic Encyclopedia of Type Strains, Phase IV (KMG-IV): sequencing the most valuable type-strain genomes for metagenomic binning, comparative biology and taxonomic classification.</title>
        <authorList>
            <person name="Goeker M."/>
        </authorList>
    </citation>
    <scope>NUCLEOTIDE SEQUENCE [LARGE SCALE GENOMIC DNA]</scope>
    <source>
        <strain evidence="2 3">DSM 101806</strain>
    </source>
</reference>
<proteinExistence type="predicted"/>
<dbReference type="AlphaFoldDB" id="A0A7W6JXR5"/>
<name>A0A7W6JXR5_9SPHN</name>
<keyword evidence="2" id="KW-0449">Lipoprotein</keyword>
<sequence>MIRIGSIVLAIAVAAAPPAFAQKADKDSANTLTHGMVQMTLKVGTTSQAEVLEAFGAPNITTMDGSGSEMWVYDRHATVSYDKSSGFSIGIFGGGGGGGVGAGGGLGFGSSKSKSTQSSRTMTLIIKFDDHHVVSDFKSRSSSF</sequence>